<comment type="caution">
    <text evidence="1">The sequence shown here is derived from an EMBL/GenBank/DDBJ whole genome shotgun (WGS) entry which is preliminary data.</text>
</comment>
<dbReference type="EMBL" id="NEQV01000007">
    <property type="protein sequence ID" value="PJL24701.1"/>
    <property type="molecule type" value="Genomic_DNA"/>
</dbReference>
<gene>
    <name evidence="1" type="ORF">B9Y64_19280</name>
</gene>
<sequence>MPELEPPLLRARILADHELPREHICLECRTQSFGCLLSIGLMLRSTTVRAAVLRSRKDPAGVRADLVGQVLVDRGPPMPRCCFVLDPARIVFSPAEAEATVTVDMPIGTEPRQHAGVGDLAH</sequence>
<name>A0A0M0NUD8_STEMA</name>
<dbReference type="Proteomes" id="UP000230167">
    <property type="component" value="Unassembled WGS sequence"/>
</dbReference>
<evidence type="ECO:0000313" key="1">
    <source>
        <dbReference type="EMBL" id="PJL24701.1"/>
    </source>
</evidence>
<protein>
    <submittedName>
        <fullName evidence="1">Uncharacterized protein</fullName>
    </submittedName>
</protein>
<accession>A0A0M0NUD8</accession>
<dbReference type="AlphaFoldDB" id="A0A0M0NUD8"/>
<evidence type="ECO:0000313" key="2">
    <source>
        <dbReference type="Proteomes" id="UP000230167"/>
    </source>
</evidence>
<organism evidence="1 2">
    <name type="scientific">Stenotrophomonas maltophilia</name>
    <name type="common">Pseudomonas maltophilia</name>
    <name type="synonym">Xanthomonas maltophilia</name>
    <dbReference type="NCBI Taxonomy" id="40324"/>
    <lineage>
        <taxon>Bacteria</taxon>
        <taxon>Pseudomonadati</taxon>
        <taxon>Pseudomonadota</taxon>
        <taxon>Gammaproteobacteria</taxon>
        <taxon>Lysobacterales</taxon>
        <taxon>Lysobacteraceae</taxon>
        <taxon>Stenotrophomonas</taxon>
        <taxon>Stenotrophomonas maltophilia group</taxon>
    </lineage>
</organism>
<reference evidence="1 2" key="1">
    <citation type="journal article" date="2017" name="Front. Microbiol.">
        <title>Double-Face Meets the Bacterial World: The Opportunistic Pathogen Stenotrophomonas maltophilia.</title>
        <authorList>
            <person name="Lira F."/>
            <person name="Berg G."/>
            <person name="Martinez J.L."/>
        </authorList>
    </citation>
    <scope>NUCLEOTIDE SEQUENCE [LARGE SCALE GENOMIC DNA]</scope>
    <source>
        <strain evidence="1 2">EA1</strain>
    </source>
</reference>
<proteinExistence type="predicted"/>